<dbReference type="PANTHER" id="PTHR31495">
    <property type="entry name" value="PEROXYGENASE 3-RELATED"/>
    <property type="match status" value="1"/>
</dbReference>
<sequence>MESVNADVTSLQKHATPLQKHAAFFDKNNDGIIYPEETYKGLRAIGCGVALSFIGAIFINLSLALPTKPADVKLPSLRFPIYIANIKKGKHGSDTDAYDDEGRFVNSKFEDIWKKHALTKHNALTSSELNEMLKKNRQLYDVGGWIGSWVEWRILYMLAKDKNGFLQKETARGVYDGSLFTKLENDRKHLH</sequence>
<dbReference type="AlphaFoldDB" id="A0A0K9PDD4"/>
<comment type="caution">
    <text evidence="3">The sequence shown here is derived from an EMBL/GenBank/DDBJ whole genome shotgun (WGS) entry which is preliminary data.</text>
</comment>
<accession>A0A0K9PDD4</accession>
<reference evidence="4" key="1">
    <citation type="journal article" date="2016" name="Nature">
        <title>The genome of the seagrass Zostera marina reveals angiosperm adaptation to the sea.</title>
        <authorList>
            <person name="Olsen J.L."/>
            <person name="Rouze P."/>
            <person name="Verhelst B."/>
            <person name="Lin Y.-C."/>
            <person name="Bayer T."/>
            <person name="Collen J."/>
            <person name="Dattolo E."/>
            <person name="De Paoli E."/>
            <person name="Dittami S."/>
            <person name="Maumus F."/>
            <person name="Michel G."/>
            <person name="Kersting A."/>
            <person name="Lauritano C."/>
            <person name="Lohaus R."/>
            <person name="Toepel M."/>
            <person name="Tonon T."/>
            <person name="Vanneste K."/>
            <person name="Amirebrahimi M."/>
            <person name="Brakel J."/>
            <person name="Bostroem C."/>
            <person name="Chovatia M."/>
            <person name="Grimwood J."/>
            <person name="Jenkins J.W."/>
            <person name="Jueterbock A."/>
            <person name="Mraz A."/>
            <person name="Stam W.T."/>
            <person name="Tice H."/>
            <person name="Bornberg-Bauer E."/>
            <person name="Green P.J."/>
            <person name="Pearson G.A."/>
            <person name="Procaccini G."/>
            <person name="Duarte C.M."/>
            <person name="Schmutz J."/>
            <person name="Reusch T.B.H."/>
            <person name="Van de Peer Y."/>
        </authorList>
    </citation>
    <scope>NUCLEOTIDE SEQUENCE [LARGE SCALE GENOMIC DNA]</scope>
    <source>
        <strain evidence="4">cv. Finnish</strain>
    </source>
</reference>
<dbReference type="GO" id="GO:0005509">
    <property type="term" value="F:calcium ion binding"/>
    <property type="evidence" value="ECO:0000318"/>
    <property type="project" value="GO_Central"/>
</dbReference>
<dbReference type="Pfam" id="PF05042">
    <property type="entry name" value="Caleosin"/>
    <property type="match status" value="1"/>
</dbReference>
<evidence type="ECO:0000256" key="2">
    <source>
        <dbReference type="SAM" id="Phobius"/>
    </source>
</evidence>
<dbReference type="STRING" id="29655.A0A0K9PDD4"/>
<comment type="similarity">
    <text evidence="1">Belongs to the caleosin family.</text>
</comment>
<dbReference type="InterPro" id="IPR011992">
    <property type="entry name" value="EF-hand-dom_pair"/>
</dbReference>
<keyword evidence="2" id="KW-1133">Transmembrane helix</keyword>
<keyword evidence="2" id="KW-0472">Membrane</keyword>
<dbReference type="PANTHER" id="PTHR31495:SF1">
    <property type="entry name" value="INACTIVE PEROXYGENASE-LIKE PROTEIN-RELATED"/>
    <property type="match status" value="1"/>
</dbReference>
<protein>
    <submittedName>
        <fullName evidence="3">Peroxygenase</fullName>
    </submittedName>
</protein>
<keyword evidence="2" id="KW-0812">Transmembrane</keyword>
<name>A0A0K9PDD4_ZOSMR</name>
<proteinExistence type="inferred from homology"/>
<evidence type="ECO:0000313" key="4">
    <source>
        <dbReference type="Proteomes" id="UP000036987"/>
    </source>
</evidence>
<dbReference type="OrthoDB" id="640742at2759"/>
<dbReference type="Proteomes" id="UP000036987">
    <property type="component" value="Unassembled WGS sequence"/>
</dbReference>
<keyword evidence="4" id="KW-1185">Reference proteome</keyword>
<feature type="transmembrane region" description="Helical" evidence="2">
    <location>
        <begin position="42"/>
        <end position="65"/>
    </location>
</feature>
<evidence type="ECO:0000313" key="3">
    <source>
        <dbReference type="EMBL" id="KMZ66242.1"/>
    </source>
</evidence>
<evidence type="ECO:0000256" key="1">
    <source>
        <dbReference type="ARBA" id="ARBA00006765"/>
    </source>
</evidence>
<dbReference type="InterPro" id="IPR007736">
    <property type="entry name" value="Caleosin-related"/>
</dbReference>
<organism evidence="3 4">
    <name type="scientific">Zostera marina</name>
    <name type="common">Eelgrass</name>
    <dbReference type="NCBI Taxonomy" id="29655"/>
    <lineage>
        <taxon>Eukaryota</taxon>
        <taxon>Viridiplantae</taxon>
        <taxon>Streptophyta</taxon>
        <taxon>Embryophyta</taxon>
        <taxon>Tracheophyta</taxon>
        <taxon>Spermatophyta</taxon>
        <taxon>Magnoliopsida</taxon>
        <taxon>Liliopsida</taxon>
        <taxon>Zosteraceae</taxon>
        <taxon>Zostera</taxon>
    </lineage>
</organism>
<gene>
    <name evidence="3" type="ORF">ZOSMA_2G02520</name>
</gene>
<dbReference type="SUPFAM" id="SSF47473">
    <property type="entry name" value="EF-hand"/>
    <property type="match status" value="1"/>
</dbReference>
<dbReference type="GO" id="GO:0004497">
    <property type="term" value="F:monooxygenase activity"/>
    <property type="evidence" value="ECO:0000318"/>
    <property type="project" value="GO_Central"/>
</dbReference>
<dbReference type="OMA" id="LRFPIYI"/>
<dbReference type="EMBL" id="LFYR01000981">
    <property type="protein sequence ID" value="KMZ66242.1"/>
    <property type="molecule type" value="Genomic_DNA"/>
</dbReference>